<feature type="compositionally biased region" description="Low complexity" evidence="1">
    <location>
        <begin position="65"/>
        <end position="83"/>
    </location>
</feature>
<proteinExistence type="predicted"/>
<dbReference type="Proteomes" id="UP000217005">
    <property type="component" value="Unassembled WGS sequence"/>
</dbReference>
<keyword evidence="2" id="KW-0732">Signal</keyword>
<evidence type="ECO:0000313" key="3">
    <source>
        <dbReference type="EMBL" id="OZI36180.1"/>
    </source>
</evidence>
<dbReference type="AlphaFoldDB" id="A0A261SHC7"/>
<evidence type="ECO:0000256" key="1">
    <source>
        <dbReference type="SAM" id="MobiDB-lite"/>
    </source>
</evidence>
<evidence type="ECO:0000313" key="4">
    <source>
        <dbReference type="Proteomes" id="UP000217005"/>
    </source>
</evidence>
<gene>
    <name evidence="3" type="ORF">CEG14_14235</name>
</gene>
<dbReference type="EMBL" id="NEVL01000003">
    <property type="protein sequence ID" value="OZI36180.1"/>
    <property type="molecule type" value="Genomic_DNA"/>
</dbReference>
<organism evidence="3 4">
    <name type="scientific">Bordetella genomosp. 1</name>
    <dbReference type="NCBI Taxonomy" id="1395607"/>
    <lineage>
        <taxon>Bacteria</taxon>
        <taxon>Pseudomonadati</taxon>
        <taxon>Pseudomonadota</taxon>
        <taxon>Betaproteobacteria</taxon>
        <taxon>Burkholderiales</taxon>
        <taxon>Alcaligenaceae</taxon>
        <taxon>Bordetella</taxon>
    </lineage>
</organism>
<feature type="region of interest" description="Disordered" evidence="1">
    <location>
        <begin position="246"/>
        <end position="271"/>
    </location>
</feature>
<evidence type="ECO:0000256" key="2">
    <source>
        <dbReference type="SAM" id="SignalP"/>
    </source>
</evidence>
<name>A0A261SHC7_9BORD</name>
<accession>A0A261SHC7</accession>
<reference evidence="3 4" key="1">
    <citation type="submission" date="2017-05" db="EMBL/GenBank/DDBJ databases">
        <title>Complete and WGS of Bordetella genogroups.</title>
        <authorList>
            <person name="Spilker T."/>
            <person name="LiPuma J."/>
        </authorList>
    </citation>
    <scope>NUCLEOTIDE SEQUENCE [LARGE SCALE GENOMIC DNA]</scope>
    <source>
        <strain evidence="3 4">AU17610</strain>
    </source>
</reference>
<comment type="caution">
    <text evidence="3">The sequence shown here is derived from an EMBL/GenBank/DDBJ whole genome shotgun (WGS) entry which is preliminary data.</text>
</comment>
<feature type="signal peptide" evidence="2">
    <location>
        <begin position="1"/>
        <end position="24"/>
    </location>
</feature>
<protein>
    <submittedName>
        <fullName evidence="3">Penicillin-binding protein activator LpoB</fullName>
    </submittedName>
</protein>
<feature type="chain" id="PRO_5012808463" evidence="2">
    <location>
        <begin position="25"/>
        <end position="271"/>
    </location>
</feature>
<feature type="region of interest" description="Disordered" evidence="1">
    <location>
        <begin position="55"/>
        <end position="83"/>
    </location>
</feature>
<sequence>MKMTNSKRLICGLLLSLAWGLAQAAEPKIAVTDLAYEERVSGYFRVVSASSQSRVNRSSSERDSGYAYSGNSRYSGSASSSYHSAEGTYSYIEYGELRKYTADLKGAMLKGGGVRLVQAKAYTGKASDKVFDIVSRIKQGYFPGADYVLFGTVSDIQFTQNQMSFGGAARTGTLGLDITVDFSLIDTRTYEVKAAFSALGSGQDVKAVSRAGDSALFSRPKAVSEASKSLAEAAYGELMQQFGLPGRHLQGQGDGGAPPARASRNEPVVSY</sequence>